<dbReference type="RefSeq" id="WP_128758392.1">
    <property type="nucleotide sequence ID" value="NZ_QOVM01000006.1"/>
</dbReference>
<proteinExistence type="predicted"/>
<dbReference type="EMBL" id="QOVM01000006">
    <property type="protein sequence ID" value="RXG21119.1"/>
    <property type="molecule type" value="Genomic_DNA"/>
</dbReference>
<reference evidence="1 2" key="1">
    <citation type="submission" date="2018-07" db="EMBL/GenBank/DDBJ databases">
        <title>Leeuwenhoekiella genomics.</title>
        <authorList>
            <person name="Tahon G."/>
            <person name="Willems A."/>
        </authorList>
    </citation>
    <scope>NUCLEOTIDE SEQUENCE [LARGE SCALE GENOMIC DNA]</scope>
    <source>
        <strain evidence="1 2">LMG 22550</strain>
    </source>
</reference>
<evidence type="ECO:0000313" key="1">
    <source>
        <dbReference type="EMBL" id="RXG21119.1"/>
    </source>
</evidence>
<evidence type="ECO:0000313" key="2">
    <source>
        <dbReference type="Proteomes" id="UP000289238"/>
    </source>
</evidence>
<gene>
    <name evidence="1" type="ORF">DSM00_2636</name>
</gene>
<name>A0A4Q0P645_9FLAO</name>
<dbReference type="Proteomes" id="UP000289238">
    <property type="component" value="Unassembled WGS sequence"/>
</dbReference>
<comment type="caution">
    <text evidence="1">The sequence shown here is derived from an EMBL/GenBank/DDBJ whole genome shotgun (WGS) entry which is preliminary data.</text>
</comment>
<keyword evidence="2" id="KW-1185">Reference proteome</keyword>
<sequence length="334" mass="39307">MINKNLTFQTINNPDKETHEILESFFKIENQVFLKTLTSICANHELTNFKLSSIVKKFSEAQIKYVCRTCSKEIIKPFKDRAHFLKIDLLEPICSVCIENEEKKLQIERNLYEEKHLNRKLALLKNAVVSERYKNLSNSARIKLKQIFTVKSDISLDFEDLKTKDPKHDKSISELIENELILVQGEFDSRNLKYTKIRDIIVDPNLEDNFKKYLSDLKDVYDSSDSIAEKFKIKYFSEDEKIIKLDATELSFLLRFSKNDYSKNLICSGEITIPENIEWDKGEKMVYGLFKSEKNGYHLSIKSKSRILNYRNKTIDNQPKLLENLIDEWKDSFK</sequence>
<dbReference type="AlphaFoldDB" id="A0A4Q0P645"/>
<accession>A0A4Q0P645</accession>
<protein>
    <submittedName>
        <fullName evidence="1">Uncharacterized protein</fullName>
    </submittedName>
</protein>
<organism evidence="1 2">
    <name type="scientific">Leeuwenhoekiella aequorea</name>
    <dbReference type="NCBI Taxonomy" id="283736"/>
    <lineage>
        <taxon>Bacteria</taxon>
        <taxon>Pseudomonadati</taxon>
        <taxon>Bacteroidota</taxon>
        <taxon>Flavobacteriia</taxon>
        <taxon>Flavobacteriales</taxon>
        <taxon>Flavobacteriaceae</taxon>
        <taxon>Leeuwenhoekiella</taxon>
    </lineage>
</organism>